<name>A0A7W9IP99_9ACTN</name>
<sequence>MAWLMLAGAIVAEILATTSLKLSDGFAHKGWSAVVVAGYVTAFLLLGQALKLQMEVGTAYAVWSGVGTAAVAAIGALFLGETITLTKVAGIVLIIGGVVVLNLAGGAH</sequence>
<organism evidence="9 10">
    <name type="scientific">Streptosporangium becharense</name>
    <dbReference type="NCBI Taxonomy" id="1816182"/>
    <lineage>
        <taxon>Bacteria</taxon>
        <taxon>Bacillati</taxon>
        <taxon>Actinomycetota</taxon>
        <taxon>Actinomycetes</taxon>
        <taxon>Streptosporangiales</taxon>
        <taxon>Streptosporangiaceae</taxon>
        <taxon>Streptosporangium</taxon>
    </lineage>
</organism>
<dbReference type="AlphaFoldDB" id="A0A7W9IP99"/>
<dbReference type="Proteomes" id="UP000540685">
    <property type="component" value="Unassembled WGS sequence"/>
</dbReference>
<dbReference type="GO" id="GO:0022857">
    <property type="term" value="F:transmembrane transporter activity"/>
    <property type="evidence" value="ECO:0007669"/>
    <property type="project" value="InterPro"/>
</dbReference>
<evidence type="ECO:0000256" key="4">
    <source>
        <dbReference type="ARBA" id="ARBA00022692"/>
    </source>
</evidence>
<dbReference type="Pfam" id="PF00893">
    <property type="entry name" value="Multi_Drug_Res"/>
    <property type="match status" value="1"/>
</dbReference>
<dbReference type="PANTHER" id="PTHR30561">
    <property type="entry name" value="SMR FAMILY PROTON-DEPENDENT DRUG EFFLUX TRANSPORTER SUGE"/>
    <property type="match status" value="1"/>
</dbReference>
<dbReference type="EMBL" id="JACHMP010000001">
    <property type="protein sequence ID" value="MBB5823689.1"/>
    <property type="molecule type" value="Genomic_DNA"/>
</dbReference>
<evidence type="ECO:0000256" key="8">
    <source>
        <dbReference type="SAM" id="Phobius"/>
    </source>
</evidence>
<dbReference type="RefSeq" id="WP_184546458.1">
    <property type="nucleotide sequence ID" value="NZ_JACHMP010000001.1"/>
</dbReference>
<feature type="transmembrane region" description="Helical" evidence="8">
    <location>
        <begin position="58"/>
        <end position="79"/>
    </location>
</feature>
<evidence type="ECO:0000256" key="2">
    <source>
        <dbReference type="ARBA" id="ARBA00022448"/>
    </source>
</evidence>
<evidence type="ECO:0000256" key="7">
    <source>
        <dbReference type="RuleBase" id="RU003942"/>
    </source>
</evidence>
<dbReference type="InterPro" id="IPR037185">
    <property type="entry name" value="EmrE-like"/>
</dbReference>
<dbReference type="InterPro" id="IPR045324">
    <property type="entry name" value="Small_multidrug_res"/>
</dbReference>
<feature type="transmembrane region" description="Helical" evidence="8">
    <location>
        <begin position="85"/>
        <end position="104"/>
    </location>
</feature>
<dbReference type="GO" id="GO:0005886">
    <property type="term" value="C:plasma membrane"/>
    <property type="evidence" value="ECO:0007669"/>
    <property type="project" value="UniProtKB-SubCell"/>
</dbReference>
<keyword evidence="3" id="KW-1003">Cell membrane</keyword>
<comment type="subcellular location">
    <subcellularLocation>
        <location evidence="1 7">Cell membrane</location>
        <topology evidence="1 7">Multi-pass membrane protein</topology>
    </subcellularLocation>
</comment>
<dbReference type="PANTHER" id="PTHR30561:SF1">
    <property type="entry name" value="MULTIDRUG TRANSPORTER EMRE"/>
    <property type="match status" value="1"/>
</dbReference>
<evidence type="ECO:0000256" key="6">
    <source>
        <dbReference type="ARBA" id="ARBA00023136"/>
    </source>
</evidence>
<evidence type="ECO:0000313" key="10">
    <source>
        <dbReference type="Proteomes" id="UP000540685"/>
    </source>
</evidence>
<protein>
    <submittedName>
        <fullName evidence="9">Small multidrug resistance pump</fullName>
    </submittedName>
</protein>
<keyword evidence="6 8" id="KW-0472">Membrane</keyword>
<keyword evidence="4 7" id="KW-0812">Transmembrane</keyword>
<reference evidence="9 10" key="1">
    <citation type="submission" date="2020-08" db="EMBL/GenBank/DDBJ databases">
        <title>Sequencing the genomes of 1000 actinobacteria strains.</title>
        <authorList>
            <person name="Klenk H.-P."/>
        </authorList>
    </citation>
    <scope>NUCLEOTIDE SEQUENCE [LARGE SCALE GENOMIC DNA]</scope>
    <source>
        <strain evidence="9 10">DSM 46887</strain>
    </source>
</reference>
<feature type="transmembrane region" description="Helical" evidence="8">
    <location>
        <begin position="26"/>
        <end position="46"/>
    </location>
</feature>
<proteinExistence type="inferred from homology"/>
<keyword evidence="2" id="KW-0813">Transport</keyword>
<accession>A0A7W9IP99</accession>
<comment type="similarity">
    <text evidence="7">Belongs to the drug/metabolite transporter (DMT) superfamily. Small multidrug resistance (SMR) (TC 2.A.7.1) family.</text>
</comment>
<evidence type="ECO:0000256" key="3">
    <source>
        <dbReference type="ARBA" id="ARBA00022475"/>
    </source>
</evidence>
<dbReference type="InterPro" id="IPR000390">
    <property type="entry name" value="Small_drug/metabolite_transptr"/>
</dbReference>
<comment type="caution">
    <text evidence="9">The sequence shown here is derived from an EMBL/GenBank/DDBJ whole genome shotgun (WGS) entry which is preliminary data.</text>
</comment>
<evidence type="ECO:0000256" key="5">
    <source>
        <dbReference type="ARBA" id="ARBA00022989"/>
    </source>
</evidence>
<keyword evidence="5 8" id="KW-1133">Transmembrane helix</keyword>
<gene>
    <name evidence="9" type="ORF">F4562_006751</name>
</gene>
<keyword evidence="10" id="KW-1185">Reference proteome</keyword>
<dbReference type="SUPFAM" id="SSF103481">
    <property type="entry name" value="Multidrug resistance efflux transporter EmrE"/>
    <property type="match status" value="1"/>
</dbReference>
<dbReference type="FunFam" id="1.10.3730.20:FF:000001">
    <property type="entry name" value="Quaternary ammonium compound resistance transporter SugE"/>
    <property type="match status" value="1"/>
</dbReference>
<dbReference type="Gene3D" id="1.10.3730.20">
    <property type="match status" value="1"/>
</dbReference>
<evidence type="ECO:0000256" key="1">
    <source>
        <dbReference type="ARBA" id="ARBA00004651"/>
    </source>
</evidence>
<evidence type="ECO:0000313" key="9">
    <source>
        <dbReference type="EMBL" id="MBB5823689.1"/>
    </source>
</evidence>